<evidence type="ECO:0000256" key="9">
    <source>
        <dbReference type="HAMAP-Rule" id="MF_00911"/>
    </source>
</evidence>
<dbReference type="HAMAP" id="MF_00911">
    <property type="entry name" value="FtsQ_subfam"/>
    <property type="match status" value="1"/>
</dbReference>
<keyword evidence="6 9" id="KW-1133">Transmembrane helix</keyword>
<evidence type="ECO:0000256" key="2">
    <source>
        <dbReference type="ARBA" id="ARBA00022475"/>
    </source>
</evidence>
<keyword evidence="4 9" id="KW-0132">Cell division</keyword>
<keyword evidence="5 9" id="KW-0812">Transmembrane</keyword>
<dbReference type="EMBL" id="AP025591">
    <property type="protein sequence ID" value="BDG02697.1"/>
    <property type="molecule type" value="Genomic_DNA"/>
</dbReference>
<feature type="transmembrane region" description="Helical" evidence="9">
    <location>
        <begin position="27"/>
        <end position="48"/>
    </location>
</feature>
<dbReference type="PANTHER" id="PTHR35851">
    <property type="entry name" value="CELL DIVISION PROTEIN FTSQ"/>
    <property type="match status" value="1"/>
</dbReference>
<keyword evidence="8 9" id="KW-0131">Cell cycle</keyword>
<dbReference type="Pfam" id="PF03799">
    <property type="entry name" value="FtsQ_DivIB_C"/>
    <property type="match status" value="1"/>
</dbReference>
<protein>
    <recommendedName>
        <fullName evidence="9">Cell division protein FtsQ</fullName>
    </recommendedName>
</protein>
<dbReference type="RefSeq" id="WP_248360385.1">
    <property type="nucleotide sequence ID" value="NZ_AP025591.1"/>
</dbReference>
<feature type="domain" description="POTRA" evidence="10">
    <location>
        <begin position="55"/>
        <end position="123"/>
    </location>
</feature>
<dbReference type="PANTHER" id="PTHR35851:SF1">
    <property type="entry name" value="CELL DIVISION PROTEIN FTSQ"/>
    <property type="match status" value="1"/>
</dbReference>
<evidence type="ECO:0000256" key="7">
    <source>
        <dbReference type="ARBA" id="ARBA00023136"/>
    </source>
</evidence>
<keyword evidence="7 9" id="KW-0472">Membrane</keyword>
<dbReference type="PROSITE" id="PS51779">
    <property type="entry name" value="POTRA"/>
    <property type="match status" value="1"/>
</dbReference>
<dbReference type="Proteomes" id="UP001162891">
    <property type="component" value="Chromosome"/>
</dbReference>
<dbReference type="InterPro" id="IPR034746">
    <property type="entry name" value="POTRA"/>
</dbReference>
<evidence type="ECO:0000259" key="10">
    <source>
        <dbReference type="PROSITE" id="PS51779"/>
    </source>
</evidence>
<evidence type="ECO:0000256" key="4">
    <source>
        <dbReference type="ARBA" id="ARBA00022618"/>
    </source>
</evidence>
<comment type="subcellular location">
    <subcellularLocation>
        <location evidence="9">Cell membrane</location>
        <topology evidence="9">Single-pass type II membrane protein</topology>
    </subcellularLocation>
    <subcellularLocation>
        <location evidence="1">Membrane</location>
    </subcellularLocation>
    <text evidence="9">Localizes to the division septum.</text>
</comment>
<comment type="function">
    <text evidence="9">Essential cell division protein.</text>
</comment>
<evidence type="ECO:0000256" key="1">
    <source>
        <dbReference type="ARBA" id="ARBA00004370"/>
    </source>
</evidence>
<organism evidence="11 12">
    <name type="scientific">Anaeromyxobacter oryzae</name>
    <dbReference type="NCBI Taxonomy" id="2918170"/>
    <lineage>
        <taxon>Bacteria</taxon>
        <taxon>Pseudomonadati</taxon>
        <taxon>Myxococcota</taxon>
        <taxon>Myxococcia</taxon>
        <taxon>Myxococcales</taxon>
        <taxon>Cystobacterineae</taxon>
        <taxon>Anaeromyxobacteraceae</taxon>
        <taxon>Anaeromyxobacter</taxon>
    </lineage>
</organism>
<dbReference type="Pfam" id="PF08478">
    <property type="entry name" value="POTRA_1"/>
    <property type="match status" value="1"/>
</dbReference>
<dbReference type="InterPro" id="IPR013685">
    <property type="entry name" value="POTRA_FtsQ_type"/>
</dbReference>
<keyword evidence="12" id="KW-1185">Reference proteome</keyword>
<dbReference type="InterPro" id="IPR005548">
    <property type="entry name" value="Cell_div_FtsQ/DivIB_C"/>
</dbReference>
<evidence type="ECO:0000256" key="8">
    <source>
        <dbReference type="ARBA" id="ARBA00023306"/>
    </source>
</evidence>
<gene>
    <name evidence="9" type="primary">ftsQ</name>
    <name evidence="11" type="ORF">AMOR_16930</name>
</gene>
<dbReference type="Gene3D" id="3.10.20.310">
    <property type="entry name" value="membrane protein fhac"/>
    <property type="match status" value="1"/>
</dbReference>
<keyword evidence="3" id="KW-0997">Cell inner membrane</keyword>
<evidence type="ECO:0000313" key="11">
    <source>
        <dbReference type="EMBL" id="BDG02697.1"/>
    </source>
</evidence>
<dbReference type="Gene3D" id="3.40.50.11690">
    <property type="entry name" value="Cell division protein FtsQ/DivIB"/>
    <property type="match status" value="1"/>
</dbReference>
<evidence type="ECO:0000313" key="12">
    <source>
        <dbReference type="Proteomes" id="UP001162891"/>
    </source>
</evidence>
<keyword evidence="2 9" id="KW-1003">Cell membrane</keyword>
<dbReference type="InterPro" id="IPR045335">
    <property type="entry name" value="FtsQ_C_sf"/>
</dbReference>
<evidence type="ECO:0000256" key="3">
    <source>
        <dbReference type="ARBA" id="ARBA00022519"/>
    </source>
</evidence>
<dbReference type="InterPro" id="IPR026579">
    <property type="entry name" value="FtsQ"/>
</dbReference>
<proteinExistence type="inferred from homology"/>
<sequence length="283" mass="30948">MARGPNRRKVDRVPGERRRKLARAVRLALPAAVTVAALAAIGLLFWRFGYAGDLLRVKELRFSGLHRATAAELAELSPVRRGDHLLFLDTAAVEAALRRHPWVARAEVQRRWPPALDVAVVEREPAALVDLGGLYLVDGRGEVFKRAVPGDGLDLPLVTGIDREDWVDRRAEYEPLLAAALALLGRWSELGLAARVAISELHVDPDYGTTIFTADGTEVRLGQGDIEEKLARLSRVLSALDAEGQRAEVLHLDNRRRPDWVAVRLAVRGNGGGDPSGRSASGR</sequence>
<reference evidence="12" key="1">
    <citation type="journal article" date="2022" name="Int. J. Syst. Evol. Microbiol.">
        <title>Anaeromyxobacter oryzae sp. nov., Anaeromyxobacter diazotrophicus sp. nov. and Anaeromyxobacter paludicola sp. nov., isolated from paddy soils.</title>
        <authorList>
            <person name="Itoh H."/>
            <person name="Xu Z."/>
            <person name="Mise K."/>
            <person name="Masuda Y."/>
            <person name="Ushijima N."/>
            <person name="Hayakawa C."/>
            <person name="Shiratori Y."/>
            <person name="Senoo K."/>
        </authorList>
    </citation>
    <scope>NUCLEOTIDE SEQUENCE [LARGE SCALE GENOMIC DNA]</scope>
    <source>
        <strain evidence="12">Red232</strain>
    </source>
</reference>
<evidence type="ECO:0000256" key="6">
    <source>
        <dbReference type="ARBA" id="ARBA00022989"/>
    </source>
</evidence>
<comment type="similarity">
    <text evidence="9">Belongs to the FtsQ/DivIB family. FtsQ subfamily.</text>
</comment>
<evidence type="ECO:0000256" key="5">
    <source>
        <dbReference type="ARBA" id="ARBA00022692"/>
    </source>
</evidence>
<accession>A0ABM7WTA5</accession>
<name>A0ABM7WTA5_9BACT</name>